<dbReference type="AlphaFoldDB" id="A0A0E9P6Q8"/>
<evidence type="ECO:0000313" key="1">
    <source>
        <dbReference type="EMBL" id="JAG99577.1"/>
    </source>
</evidence>
<proteinExistence type="predicted"/>
<protein>
    <submittedName>
        <fullName evidence="1">Uncharacterized protein</fullName>
    </submittedName>
</protein>
<name>A0A0E9P6Q8_ANGAN</name>
<organism evidence="1">
    <name type="scientific">Anguilla anguilla</name>
    <name type="common">European freshwater eel</name>
    <name type="synonym">Muraena anguilla</name>
    <dbReference type="NCBI Taxonomy" id="7936"/>
    <lineage>
        <taxon>Eukaryota</taxon>
        <taxon>Metazoa</taxon>
        <taxon>Chordata</taxon>
        <taxon>Craniata</taxon>
        <taxon>Vertebrata</taxon>
        <taxon>Euteleostomi</taxon>
        <taxon>Actinopterygii</taxon>
        <taxon>Neopterygii</taxon>
        <taxon>Teleostei</taxon>
        <taxon>Anguilliformes</taxon>
        <taxon>Anguillidae</taxon>
        <taxon>Anguilla</taxon>
    </lineage>
</organism>
<accession>A0A0E9P6Q8</accession>
<dbReference type="EMBL" id="GBXM01108999">
    <property type="protein sequence ID" value="JAG99577.1"/>
    <property type="molecule type" value="Transcribed_RNA"/>
</dbReference>
<sequence length="58" mass="6113">MTGSYPLPLCEVYPPGRGSSVPAGSDVAVVRCRLVEFSSALCARSSIGFLSQSECVFQ</sequence>
<reference evidence="1" key="1">
    <citation type="submission" date="2014-11" db="EMBL/GenBank/DDBJ databases">
        <authorList>
            <person name="Amaro Gonzalez C."/>
        </authorList>
    </citation>
    <scope>NUCLEOTIDE SEQUENCE</scope>
</reference>
<reference evidence="1" key="2">
    <citation type="journal article" date="2015" name="Fish Shellfish Immunol.">
        <title>Early steps in the European eel (Anguilla anguilla)-Vibrio vulnificus interaction in the gills: Role of the RtxA13 toxin.</title>
        <authorList>
            <person name="Callol A."/>
            <person name="Pajuelo D."/>
            <person name="Ebbesson L."/>
            <person name="Teles M."/>
            <person name="MacKenzie S."/>
            <person name="Amaro C."/>
        </authorList>
    </citation>
    <scope>NUCLEOTIDE SEQUENCE</scope>
</reference>